<evidence type="ECO:0000313" key="1">
    <source>
        <dbReference type="EMBL" id="KAL3582234.1"/>
    </source>
</evidence>
<protein>
    <submittedName>
        <fullName evidence="1">Uncharacterized protein</fullName>
    </submittedName>
</protein>
<organism evidence="1 2">
    <name type="scientific">Populus alba</name>
    <name type="common">White poplar</name>
    <dbReference type="NCBI Taxonomy" id="43335"/>
    <lineage>
        <taxon>Eukaryota</taxon>
        <taxon>Viridiplantae</taxon>
        <taxon>Streptophyta</taxon>
        <taxon>Embryophyta</taxon>
        <taxon>Tracheophyta</taxon>
        <taxon>Spermatophyta</taxon>
        <taxon>Magnoliopsida</taxon>
        <taxon>eudicotyledons</taxon>
        <taxon>Gunneridae</taxon>
        <taxon>Pentapetalae</taxon>
        <taxon>rosids</taxon>
        <taxon>fabids</taxon>
        <taxon>Malpighiales</taxon>
        <taxon>Salicaceae</taxon>
        <taxon>Saliceae</taxon>
        <taxon>Populus</taxon>
    </lineage>
</organism>
<gene>
    <name evidence="1" type="ORF">D5086_016566</name>
</gene>
<dbReference type="Proteomes" id="UP000309997">
    <property type="component" value="Unassembled WGS sequence"/>
</dbReference>
<keyword evidence="2" id="KW-1185">Reference proteome</keyword>
<dbReference type="EMBL" id="RCHU02000008">
    <property type="protein sequence ID" value="KAL3582234.1"/>
    <property type="molecule type" value="Genomic_DNA"/>
</dbReference>
<sequence length="464" mass="51094">MGKKKETDPPALQKYGVPLYSAAWLPLQFRHEDHDSSKQHEQDKDREEITHASASSYEYYVVLAGGGGEGRSGIPNAVLLSRFDFSSNSLSPQPVAKLNLGSDLPYRMVVHPGGDGLICALPNRCRYFEWDEVEDNEDHKLGLKSSEKVLTQLEDVGQQLALVFNSDSSVLAVGGEDGNLRVFKWPSMEIIFNEAQAHASLKDLCFSPDGKFLVSLGGRGPGRVWDVTSSMAVASLSKENDEIFASCRFSQISDQTQVLYVAAITDKGSSIVTWNASSWKRVSSKHVFREPVSSFNISPDGKFLAIGTAQGDVMLINSTNMCIQTMIKKAHLGIVTALTFSHDSRALVSASMDSSARVTLVEDKKRGMYIEIQIFLPVIGGSAMAALWTCIIVSKLTLYIIYGYKLVVIHQELTLCLEYFTIKDCLEKTRMLDMESQGTIFKTEAVNAPKVFEKSGIQLTFGGN</sequence>
<reference evidence="1 2" key="1">
    <citation type="journal article" date="2024" name="Plant Biotechnol. J.">
        <title>Genome and CRISPR/Cas9 system of a widespread forest tree (Populus alba) in the world.</title>
        <authorList>
            <person name="Liu Y.J."/>
            <person name="Jiang P.F."/>
            <person name="Han X.M."/>
            <person name="Li X.Y."/>
            <person name="Wang H.M."/>
            <person name="Wang Y.J."/>
            <person name="Wang X.X."/>
            <person name="Zeng Q.Y."/>
        </authorList>
    </citation>
    <scope>NUCLEOTIDE SEQUENCE [LARGE SCALE GENOMIC DNA]</scope>
    <source>
        <strain evidence="2">cv. PAL-ZL1</strain>
    </source>
</reference>
<evidence type="ECO:0000313" key="2">
    <source>
        <dbReference type="Proteomes" id="UP000309997"/>
    </source>
</evidence>
<proteinExistence type="predicted"/>
<accession>A0ACC4BVS0</accession>
<name>A0ACC4BVS0_POPAL</name>
<comment type="caution">
    <text evidence="1">The sequence shown here is derived from an EMBL/GenBank/DDBJ whole genome shotgun (WGS) entry which is preliminary data.</text>
</comment>